<proteinExistence type="predicted"/>
<dbReference type="GO" id="GO:0016779">
    <property type="term" value="F:nucleotidyltransferase activity"/>
    <property type="evidence" value="ECO:0007669"/>
    <property type="project" value="UniProtKB-KW"/>
</dbReference>
<dbReference type="SUPFAM" id="SSF52777">
    <property type="entry name" value="CoA-dependent acyltransferases"/>
    <property type="match status" value="1"/>
</dbReference>
<gene>
    <name evidence="2" type="primary">entF_3</name>
    <name evidence="2" type="ORF">NCTC8271_04203</name>
</gene>
<evidence type="ECO:0000313" key="3">
    <source>
        <dbReference type="Proteomes" id="UP000273655"/>
    </source>
</evidence>
<keyword evidence="2" id="KW-0808">Transferase</keyword>
<evidence type="ECO:0000313" key="2">
    <source>
        <dbReference type="EMBL" id="VEA41233.1"/>
    </source>
</evidence>
<reference evidence="2 3" key="1">
    <citation type="submission" date="2018-12" db="EMBL/GenBank/DDBJ databases">
        <authorList>
            <consortium name="Pathogen Informatics"/>
        </authorList>
    </citation>
    <scope>NUCLEOTIDE SEQUENCE [LARGE SCALE GENOMIC DNA]</scope>
    <source>
        <strain evidence="2 3">NCTC8271</strain>
    </source>
</reference>
<feature type="domain" description="Condensation" evidence="1">
    <location>
        <begin position="3"/>
        <end position="155"/>
    </location>
</feature>
<name>A0A3S4HH14_SALET</name>
<dbReference type="InterPro" id="IPR001242">
    <property type="entry name" value="Condensation_dom"/>
</dbReference>
<protein>
    <submittedName>
        <fullName evidence="2">Enterobactin synthetase component F</fullName>
        <ecNumber evidence="2">2.7.7.-</ecNumber>
    </submittedName>
</protein>
<keyword evidence="2" id="KW-0548">Nucleotidyltransferase</keyword>
<organism evidence="2 3">
    <name type="scientific">Salmonella enterica I</name>
    <dbReference type="NCBI Taxonomy" id="59201"/>
    <lineage>
        <taxon>Bacteria</taxon>
        <taxon>Pseudomonadati</taxon>
        <taxon>Pseudomonadota</taxon>
        <taxon>Gammaproteobacteria</taxon>
        <taxon>Enterobacterales</taxon>
        <taxon>Enterobacteriaceae</taxon>
        <taxon>Salmonella</taxon>
    </lineage>
</organism>
<dbReference type="Proteomes" id="UP000273655">
    <property type="component" value="Chromosome 1"/>
</dbReference>
<sequence length="243" mass="27194">MTQRLPLVAAQPGIWMAEKLSDLPSSWSVAHYVELNGELDAALLAKAVAVGMQQADTLRMRFTEENGEVWQWIDPEHTFGEPPIADLRDQPDPHHAALALMQADLRQNLRADSGKPLAFHQLIRIDDTRWYWYQRYHHLLVDGFSFPAITARLRRFIAPGRATPLRRSRLLPPLRMWSRNISAIARARPGSVTAPSGRSSAASCRRRRQFLPRRCGAVGERGYSAYEIERAGGGVSPTGGAHA</sequence>
<dbReference type="EC" id="2.7.7.-" evidence="2"/>
<dbReference type="Pfam" id="PF00668">
    <property type="entry name" value="Condensation"/>
    <property type="match status" value="1"/>
</dbReference>
<dbReference type="InterPro" id="IPR023213">
    <property type="entry name" value="CAT-like_dom_sf"/>
</dbReference>
<evidence type="ECO:0000259" key="1">
    <source>
        <dbReference type="Pfam" id="PF00668"/>
    </source>
</evidence>
<dbReference type="AlphaFoldDB" id="A0A3S4HH14"/>
<accession>A0A3S4HH14</accession>
<dbReference type="Gene3D" id="3.30.559.10">
    <property type="entry name" value="Chloramphenicol acetyltransferase-like domain"/>
    <property type="match status" value="1"/>
</dbReference>
<dbReference type="EMBL" id="LR134148">
    <property type="protein sequence ID" value="VEA41233.1"/>
    <property type="molecule type" value="Genomic_DNA"/>
</dbReference>